<organism evidence="2 3">
    <name type="scientific">Boothiomyces macroporosus</name>
    <dbReference type="NCBI Taxonomy" id="261099"/>
    <lineage>
        <taxon>Eukaryota</taxon>
        <taxon>Fungi</taxon>
        <taxon>Fungi incertae sedis</taxon>
        <taxon>Chytridiomycota</taxon>
        <taxon>Chytridiomycota incertae sedis</taxon>
        <taxon>Chytridiomycetes</taxon>
        <taxon>Rhizophydiales</taxon>
        <taxon>Terramycetaceae</taxon>
        <taxon>Boothiomyces</taxon>
    </lineage>
</organism>
<proteinExistence type="predicted"/>
<accession>A0AAD5UC30</accession>
<comment type="caution">
    <text evidence="2">The sequence shown here is derived from an EMBL/GenBank/DDBJ whole genome shotgun (WGS) entry which is preliminary data.</text>
</comment>
<protein>
    <submittedName>
        <fullName evidence="2">Uncharacterized protein</fullName>
    </submittedName>
</protein>
<feature type="signal peptide" evidence="1">
    <location>
        <begin position="1"/>
        <end position="15"/>
    </location>
</feature>
<dbReference type="Proteomes" id="UP001210925">
    <property type="component" value="Unassembled WGS sequence"/>
</dbReference>
<dbReference type="AlphaFoldDB" id="A0AAD5UC30"/>
<reference evidence="2" key="1">
    <citation type="submission" date="2020-05" db="EMBL/GenBank/DDBJ databases">
        <title>Phylogenomic resolution of chytrid fungi.</title>
        <authorList>
            <person name="Stajich J.E."/>
            <person name="Amses K."/>
            <person name="Simmons R."/>
            <person name="Seto K."/>
            <person name="Myers J."/>
            <person name="Bonds A."/>
            <person name="Quandt C.A."/>
            <person name="Barry K."/>
            <person name="Liu P."/>
            <person name="Grigoriev I."/>
            <person name="Longcore J.E."/>
            <person name="James T.Y."/>
        </authorList>
    </citation>
    <scope>NUCLEOTIDE SEQUENCE</scope>
    <source>
        <strain evidence="2">PLAUS21</strain>
    </source>
</reference>
<name>A0AAD5UC30_9FUNG</name>
<evidence type="ECO:0000313" key="2">
    <source>
        <dbReference type="EMBL" id="KAJ3250549.1"/>
    </source>
</evidence>
<dbReference type="EMBL" id="JADGKB010000245">
    <property type="protein sequence ID" value="KAJ3250549.1"/>
    <property type="molecule type" value="Genomic_DNA"/>
</dbReference>
<sequence>MFILAVSILLASIKADNALGGKTVPCSWTGHCENDTGCNSYNDCFGDLVCQHYSYQAWSEDNKLSSGSQTWCTPPSKCQTATYPYSHGMWELDCLNH</sequence>
<evidence type="ECO:0000313" key="3">
    <source>
        <dbReference type="Proteomes" id="UP001210925"/>
    </source>
</evidence>
<feature type="chain" id="PRO_5042093844" evidence="1">
    <location>
        <begin position="16"/>
        <end position="97"/>
    </location>
</feature>
<evidence type="ECO:0000256" key="1">
    <source>
        <dbReference type="SAM" id="SignalP"/>
    </source>
</evidence>
<gene>
    <name evidence="2" type="ORF">HK103_003395</name>
</gene>
<keyword evidence="3" id="KW-1185">Reference proteome</keyword>
<keyword evidence="1" id="KW-0732">Signal</keyword>